<keyword evidence="2" id="KW-0328">Glycosyltransferase</keyword>
<dbReference type="GO" id="GO:0030244">
    <property type="term" value="P:cellulose biosynthetic process"/>
    <property type="evidence" value="ECO:0007669"/>
    <property type="project" value="InterPro"/>
</dbReference>
<feature type="binding site" evidence="8">
    <location>
        <position position="100"/>
    </location>
    <ligand>
        <name>UDP-alpha-D-glucose</name>
        <dbReference type="ChEBI" id="CHEBI:58885"/>
    </ligand>
</feature>
<gene>
    <name evidence="11" type="ORF">AYBTSS11_LOCUS27866</name>
</gene>
<feature type="transmembrane region" description="Helical" evidence="10">
    <location>
        <begin position="514"/>
        <end position="532"/>
    </location>
</feature>
<dbReference type="Proteomes" id="UP001189624">
    <property type="component" value="Chromosome 9"/>
</dbReference>
<evidence type="ECO:0000256" key="7">
    <source>
        <dbReference type="ARBA" id="ARBA00023316"/>
    </source>
</evidence>
<evidence type="ECO:0000256" key="4">
    <source>
        <dbReference type="ARBA" id="ARBA00022692"/>
    </source>
</evidence>
<evidence type="ECO:0000256" key="10">
    <source>
        <dbReference type="SAM" id="Phobius"/>
    </source>
</evidence>
<feature type="transmembrane region" description="Helical" evidence="10">
    <location>
        <begin position="44"/>
        <end position="62"/>
    </location>
</feature>
<evidence type="ECO:0000256" key="1">
    <source>
        <dbReference type="ARBA" id="ARBA00004127"/>
    </source>
</evidence>
<dbReference type="PANTHER" id="PTHR13301">
    <property type="entry name" value="X-BOX TRANSCRIPTION FACTOR-RELATED"/>
    <property type="match status" value="1"/>
</dbReference>
<proteinExistence type="predicted"/>
<dbReference type="GO" id="GO:0012505">
    <property type="term" value="C:endomembrane system"/>
    <property type="evidence" value="ECO:0007669"/>
    <property type="project" value="UniProtKB-SubCell"/>
</dbReference>
<feature type="transmembrane region" description="Helical" evidence="10">
    <location>
        <begin position="12"/>
        <end position="32"/>
    </location>
</feature>
<keyword evidence="12" id="KW-1185">Reference proteome</keyword>
<dbReference type="Pfam" id="PF03552">
    <property type="entry name" value="Cellulose_synt"/>
    <property type="match status" value="3"/>
</dbReference>
<evidence type="ECO:0000313" key="11">
    <source>
        <dbReference type="EMBL" id="CAJ1975740.1"/>
    </source>
</evidence>
<dbReference type="InterPro" id="IPR005150">
    <property type="entry name" value="Cellulose_synth"/>
</dbReference>
<evidence type="ECO:0000256" key="8">
    <source>
        <dbReference type="PIRSR" id="PIRSR605150-2"/>
    </source>
</evidence>
<dbReference type="SUPFAM" id="SSF53448">
    <property type="entry name" value="Nucleotide-diphospho-sugar transferases"/>
    <property type="match status" value="1"/>
</dbReference>
<dbReference type="GO" id="GO:0071555">
    <property type="term" value="P:cell wall organization"/>
    <property type="evidence" value="ECO:0007669"/>
    <property type="project" value="UniProtKB-KW"/>
</dbReference>
<protein>
    <submittedName>
        <fullName evidence="11">Uncharacterized protein</fullName>
    </submittedName>
</protein>
<feature type="transmembrane region" description="Helical" evidence="10">
    <location>
        <begin position="667"/>
        <end position="685"/>
    </location>
</feature>
<keyword evidence="7" id="KW-0961">Cell wall biogenesis/degradation</keyword>
<keyword evidence="3" id="KW-0808">Transferase</keyword>
<feature type="transmembrane region" description="Helical" evidence="10">
    <location>
        <begin position="544"/>
        <end position="562"/>
    </location>
</feature>
<feature type="transmembrane region" description="Helical" evidence="10">
    <location>
        <begin position="632"/>
        <end position="655"/>
    </location>
</feature>
<dbReference type="GO" id="GO:0016020">
    <property type="term" value="C:membrane"/>
    <property type="evidence" value="ECO:0007669"/>
    <property type="project" value="InterPro"/>
</dbReference>
<dbReference type="AlphaFoldDB" id="A0AA86TBG8"/>
<evidence type="ECO:0000256" key="9">
    <source>
        <dbReference type="PIRSR" id="PIRSR605150-3"/>
    </source>
</evidence>
<keyword evidence="5 10" id="KW-1133">Transmembrane helix</keyword>
<accession>A0AA86TBG8</accession>
<feature type="binding site" evidence="8">
    <location>
        <position position="130"/>
    </location>
    <ligand>
        <name>UDP-alpha-D-glucose</name>
        <dbReference type="ChEBI" id="CHEBI:58885"/>
    </ligand>
</feature>
<sequence length="696" mass="79395">MATLHTQTLHPWLPLTRLHILFHLLSLFALFYYRVNLLLHQPTLPWLLITLAEAIFAQLWLYNQAFRWRPVTRAVATENLPTEANLPGVDIFVCTLDPQKEPTVQVMDTVISAMAMDYPAEKLAVYLSDDGGCPVTLFGMREAVEFAKEWVPFCRKHGVKLRCPKVFFSPMGEDEHLLRSDGFRAEQERLKAKYRDMQKNIEIFGRDPKNSSLVLDRPTRIEILNEQSEMPLVVYVSRERRPTIPHRYKGGALNTLLRVSGLLSNGPYVLVVDCDMYCNDPSSAKQAMCFFLDLETSKDIAFVQFPQMFHNLSKKDIYDSQSRRAFTTMWQGMDGLRGPGLAGSGCYLSRSALHLQSPNQNQNDVFDHNAPKEFGKSTMYIESLKAIIYGNQSTQKQIPRDVILEEAQAVASCSYEKDTNWGEEVGFSYAILLESTVTGYLLHCRGWRSTYLYPKRPCFLGCAPIDFKEGMLQMVKWGSELFLLGVSKYSPFTYGISRMPIMHCFTFCYFTSTTQYGVALMIYGLIPQLCFFKGIPLFPMVTEPWFGVFAILFISSHGRHLIEILYGGGSLRSWWDEQRSWIIKSLVGGIFAPIVAIKKLFGLNKAKFTLSNKVIDEESFKKYEQGKFNFQGAALLMVPLVMLLTVNIVCFFGGLWRLLFVKDFENMFGQFFLLSYLVALGYPIFEGIITMKSKGG</sequence>
<feature type="binding site" evidence="9">
    <location>
        <position position="273"/>
    </location>
    <ligand>
        <name>Mn(2+)</name>
        <dbReference type="ChEBI" id="CHEBI:29035"/>
    </ligand>
</feature>
<comment type="subcellular location">
    <subcellularLocation>
        <location evidence="1">Endomembrane system</location>
        <topology evidence="1">Multi-pass membrane protein</topology>
    </subcellularLocation>
</comment>
<evidence type="ECO:0000256" key="3">
    <source>
        <dbReference type="ARBA" id="ARBA00022679"/>
    </source>
</evidence>
<name>A0AA86TBG8_9FABA</name>
<dbReference type="Gene3D" id="3.90.550.10">
    <property type="entry name" value="Spore Coat Polysaccharide Biosynthesis Protein SpsA, Chain A"/>
    <property type="match status" value="2"/>
</dbReference>
<dbReference type="FunFam" id="3.90.550.10:FF:000194">
    <property type="entry name" value="Cellulose synthase-like protein G2 isoform A"/>
    <property type="match status" value="1"/>
</dbReference>
<evidence type="ECO:0000256" key="2">
    <source>
        <dbReference type="ARBA" id="ARBA00022676"/>
    </source>
</evidence>
<dbReference type="EMBL" id="OY731406">
    <property type="protein sequence ID" value="CAJ1975740.1"/>
    <property type="molecule type" value="Genomic_DNA"/>
</dbReference>
<feature type="binding site" evidence="9">
    <location>
        <position position="249"/>
    </location>
    <ligand>
        <name>Mn(2+)</name>
        <dbReference type="ChEBI" id="CHEBI:29035"/>
    </ligand>
</feature>
<feature type="transmembrane region" description="Helical" evidence="10">
    <location>
        <begin position="582"/>
        <end position="601"/>
    </location>
</feature>
<evidence type="ECO:0000313" key="12">
    <source>
        <dbReference type="Proteomes" id="UP001189624"/>
    </source>
</evidence>
<evidence type="ECO:0000256" key="5">
    <source>
        <dbReference type="ARBA" id="ARBA00022989"/>
    </source>
</evidence>
<organism evidence="11 12">
    <name type="scientific">Sphenostylis stenocarpa</name>
    <dbReference type="NCBI Taxonomy" id="92480"/>
    <lineage>
        <taxon>Eukaryota</taxon>
        <taxon>Viridiplantae</taxon>
        <taxon>Streptophyta</taxon>
        <taxon>Embryophyta</taxon>
        <taxon>Tracheophyta</taxon>
        <taxon>Spermatophyta</taxon>
        <taxon>Magnoliopsida</taxon>
        <taxon>eudicotyledons</taxon>
        <taxon>Gunneridae</taxon>
        <taxon>Pentapetalae</taxon>
        <taxon>rosids</taxon>
        <taxon>fabids</taxon>
        <taxon>Fabales</taxon>
        <taxon>Fabaceae</taxon>
        <taxon>Papilionoideae</taxon>
        <taxon>50 kb inversion clade</taxon>
        <taxon>NPAAA clade</taxon>
        <taxon>indigoferoid/millettioid clade</taxon>
        <taxon>Phaseoleae</taxon>
        <taxon>Sphenostylis</taxon>
    </lineage>
</organism>
<evidence type="ECO:0000256" key="6">
    <source>
        <dbReference type="ARBA" id="ARBA00023136"/>
    </source>
</evidence>
<keyword evidence="4 10" id="KW-0812">Transmembrane</keyword>
<dbReference type="Gramene" id="rna-AYBTSS11_LOCUS27866">
    <property type="protein sequence ID" value="CAJ1975740.1"/>
    <property type="gene ID" value="gene-AYBTSS11_LOCUS27866"/>
</dbReference>
<dbReference type="InterPro" id="IPR029044">
    <property type="entry name" value="Nucleotide-diphossugar_trans"/>
</dbReference>
<keyword evidence="6 10" id="KW-0472">Membrane</keyword>
<dbReference type="GO" id="GO:0016760">
    <property type="term" value="F:cellulose synthase (UDP-forming) activity"/>
    <property type="evidence" value="ECO:0007669"/>
    <property type="project" value="InterPro"/>
</dbReference>
<reference evidence="11" key="1">
    <citation type="submission" date="2023-10" db="EMBL/GenBank/DDBJ databases">
        <authorList>
            <person name="Domelevo Entfellner J.-B."/>
        </authorList>
    </citation>
    <scope>NUCLEOTIDE SEQUENCE</scope>
</reference>
<feature type="binding site" evidence="8">
    <location>
        <position position="101"/>
    </location>
    <ligand>
        <name>UDP-alpha-D-glucose</name>
        <dbReference type="ChEBI" id="CHEBI:58885"/>
    </ligand>
</feature>